<feature type="domain" description="AB hydrolase-1" evidence="3">
    <location>
        <begin position="47"/>
        <end position="259"/>
    </location>
</feature>
<comment type="similarity">
    <text evidence="2">Belongs to the AB hydrolase superfamily. FUS2 hydrolase family.</text>
</comment>
<protein>
    <submittedName>
        <fullName evidence="4">Dienelactone hydrolase</fullName>
    </submittedName>
</protein>
<reference evidence="4" key="1">
    <citation type="journal article" date="2022" name="Int. J. Syst. Evol. Microbiol.">
        <title>A novel species of lactic acid bacteria, Ligilactobacillus pabuli sp. nov., isolated from alfalfa silage.</title>
        <authorList>
            <person name="Tohno M."/>
            <person name="Tanizawa Y."/>
            <person name="Sawada H."/>
            <person name="Sakamoto M."/>
            <person name="Ohkuma M."/>
            <person name="Kobayashi H."/>
        </authorList>
    </citation>
    <scope>NUCLEOTIDE SEQUENCE</scope>
    <source>
        <strain evidence="4">AF129</strain>
    </source>
</reference>
<dbReference type="SUPFAM" id="SSF53474">
    <property type="entry name" value="alpha/beta-Hydrolases"/>
    <property type="match status" value="1"/>
</dbReference>
<evidence type="ECO:0000313" key="5">
    <source>
        <dbReference type="Proteomes" id="UP001055149"/>
    </source>
</evidence>
<keyword evidence="1 4" id="KW-0378">Hydrolase</keyword>
<dbReference type="GO" id="GO:0016787">
    <property type="term" value="F:hydrolase activity"/>
    <property type="evidence" value="ECO:0007669"/>
    <property type="project" value="UniProtKB-KW"/>
</dbReference>
<dbReference type="InterPro" id="IPR050261">
    <property type="entry name" value="FrsA_esterase"/>
</dbReference>
<gene>
    <name evidence="4" type="ORF">LPAF129_06780</name>
</gene>
<dbReference type="PIRSF" id="PIRSF031982">
    <property type="entry name" value="UCP031982_abhydr"/>
    <property type="match status" value="1"/>
</dbReference>
<dbReference type="InterPro" id="IPR029058">
    <property type="entry name" value="AB_hydrolase_fold"/>
</dbReference>
<keyword evidence="5" id="KW-1185">Reference proteome</keyword>
<dbReference type="InterPro" id="IPR016986">
    <property type="entry name" value="UCP031982_abhydr"/>
</dbReference>
<dbReference type="PANTHER" id="PTHR22946:SF9">
    <property type="entry name" value="POLYKETIDE TRANSFERASE AF380"/>
    <property type="match status" value="1"/>
</dbReference>
<dbReference type="Pfam" id="PF12697">
    <property type="entry name" value="Abhydrolase_6"/>
    <property type="match status" value="1"/>
</dbReference>
<organism evidence="4 5">
    <name type="scientific">Ligilactobacillus pabuli</name>
    <dbReference type="NCBI Taxonomy" id="2886039"/>
    <lineage>
        <taxon>Bacteria</taxon>
        <taxon>Bacillati</taxon>
        <taxon>Bacillota</taxon>
        <taxon>Bacilli</taxon>
        <taxon>Lactobacillales</taxon>
        <taxon>Lactobacillaceae</taxon>
        <taxon>Ligilactobacillus</taxon>
    </lineage>
</organism>
<dbReference type="Proteomes" id="UP001055149">
    <property type="component" value="Unassembled WGS sequence"/>
</dbReference>
<dbReference type="RefSeq" id="WP_244054760.1">
    <property type="nucleotide sequence ID" value="NZ_BQXH01000004.1"/>
</dbReference>
<evidence type="ECO:0000259" key="3">
    <source>
        <dbReference type="Pfam" id="PF12697"/>
    </source>
</evidence>
<evidence type="ECO:0000256" key="1">
    <source>
        <dbReference type="ARBA" id="ARBA00022801"/>
    </source>
</evidence>
<accession>A0ABQ5JFZ5</accession>
<proteinExistence type="inferred from homology"/>
<evidence type="ECO:0000313" key="4">
    <source>
        <dbReference type="EMBL" id="GKS80993.1"/>
    </source>
</evidence>
<name>A0ABQ5JFZ5_9LACO</name>
<dbReference type="PANTHER" id="PTHR22946">
    <property type="entry name" value="DIENELACTONE HYDROLASE DOMAIN-CONTAINING PROTEIN-RELATED"/>
    <property type="match status" value="1"/>
</dbReference>
<comment type="caution">
    <text evidence="4">The sequence shown here is derived from an EMBL/GenBank/DDBJ whole genome shotgun (WGS) entry which is preliminary data.</text>
</comment>
<dbReference type="Gene3D" id="3.40.50.1820">
    <property type="entry name" value="alpha/beta hydrolase"/>
    <property type="match status" value="1"/>
</dbReference>
<evidence type="ECO:0000256" key="2">
    <source>
        <dbReference type="ARBA" id="ARBA00038115"/>
    </source>
</evidence>
<sequence length="298" mass="33110">MSNVTARTFNFIDHTRNERPIKTTIWYRDELNLKDSQAYHGPKHPLILLSHGSGSNRISLAWLARPLAEQGFIVASPDHYGNTFNNPLPEQFKRYWERPRDLSYLLSQLLLKYGNLIDQTQISAVGFSLGGYSVLALAGVKIDQRLVIANGEATLSTKATADAPELGQLTKQVVAADPAEVPTDLKDERFSKIVALAPALGTGLGSIQQTNNVDVPVLIIAAAGDKIAPIDENGRNYHRFLPQAQYHELPDNVDHFIFLPVSKNFAPADRFWYQDAPGVDRNQIHAEIITKVSDFLTN</sequence>
<dbReference type="InterPro" id="IPR000073">
    <property type="entry name" value="AB_hydrolase_1"/>
</dbReference>
<dbReference type="EMBL" id="BQXH01000004">
    <property type="protein sequence ID" value="GKS80993.1"/>
    <property type="molecule type" value="Genomic_DNA"/>
</dbReference>